<proteinExistence type="inferred from homology"/>
<dbReference type="PROSITE" id="PS00061">
    <property type="entry name" value="ADH_SHORT"/>
    <property type="match status" value="1"/>
</dbReference>
<evidence type="ECO:0000256" key="1">
    <source>
        <dbReference type="ARBA" id="ARBA00006484"/>
    </source>
</evidence>
<dbReference type="InterPro" id="IPR002347">
    <property type="entry name" value="SDR_fam"/>
</dbReference>
<keyword evidence="2 4" id="KW-0560">Oxidoreductase</keyword>
<evidence type="ECO:0000313" key="5">
    <source>
        <dbReference type="Proteomes" id="UP001180754"/>
    </source>
</evidence>
<reference evidence="4" key="1">
    <citation type="submission" date="2024-05" db="EMBL/GenBank/DDBJ databases">
        <title>30 novel species of actinomycetes from the DSMZ collection.</title>
        <authorList>
            <person name="Nouioui I."/>
        </authorList>
    </citation>
    <scope>NUCLEOTIDE SEQUENCE</scope>
    <source>
        <strain evidence="4">DSM 41529</strain>
    </source>
</reference>
<dbReference type="SUPFAM" id="SSF51735">
    <property type="entry name" value="NAD(P)-binding Rossmann-fold domains"/>
    <property type="match status" value="1"/>
</dbReference>
<protein>
    <submittedName>
        <fullName evidence="4">SDR family oxidoreductase</fullName>
        <ecNumber evidence="4">1.-.-.-</ecNumber>
    </submittedName>
</protein>
<dbReference type="InterPro" id="IPR036291">
    <property type="entry name" value="NAD(P)-bd_dom_sf"/>
</dbReference>
<dbReference type="Pfam" id="PF00106">
    <property type="entry name" value="adh_short"/>
    <property type="match status" value="1"/>
</dbReference>
<dbReference type="Gene3D" id="3.40.50.720">
    <property type="entry name" value="NAD(P)-binding Rossmann-like Domain"/>
    <property type="match status" value="1"/>
</dbReference>
<evidence type="ECO:0000256" key="3">
    <source>
        <dbReference type="RuleBase" id="RU000363"/>
    </source>
</evidence>
<evidence type="ECO:0000313" key="4">
    <source>
        <dbReference type="EMBL" id="MDT0541720.1"/>
    </source>
</evidence>
<dbReference type="PRINTS" id="PR00080">
    <property type="entry name" value="SDRFAMILY"/>
</dbReference>
<accession>A0ABU2X9A5</accession>
<dbReference type="PRINTS" id="PR00081">
    <property type="entry name" value="GDHRDH"/>
</dbReference>
<evidence type="ECO:0000256" key="2">
    <source>
        <dbReference type="ARBA" id="ARBA00023002"/>
    </source>
</evidence>
<dbReference type="EC" id="1.-.-.-" evidence="4"/>
<sequence length="251" mass="25877">MLKDTTAVVTGASSGIGAAVARALAAEGATVALLARRRDKLAELAGAINTRDGGRARMYEADVTHADAVRDTIDAVARDCGGIDILVNNAGGGSWGPAVTAELADWHSTVELNVNGVLNATHAALPHLTRAAATHGRGVADIVTISSVAGRRVPSANSNVYSATKHAVGAFSEALRQELAEQHVRAGLVEPGIVATELTTSGHAYTPEATSVAGYGPLQPDDIAATVVFMVTRPRHVALNELLVRPTEQTN</sequence>
<comment type="caution">
    <text evidence="4">The sequence shown here is derived from an EMBL/GenBank/DDBJ whole genome shotgun (WGS) entry which is preliminary data.</text>
</comment>
<dbReference type="PANTHER" id="PTHR43115">
    <property type="entry name" value="DEHYDROGENASE/REDUCTASE SDR FAMILY MEMBER 11"/>
    <property type="match status" value="1"/>
</dbReference>
<dbReference type="EMBL" id="JAVRFD010000001">
    <property type="protein sequence ID" value="MDT0541720.1"/>
    <property type="molecule type" value="Genomic_DNA"/>
</dbReference>
<name>A0ABU2X9A5_9ACTN</name>
<gene>
    <name evidence="4" type="ORF">RND15_03180</name>
</gene>
<dbReference type="Proteomes" id="UP001180754">
    <property type="component" value="Unassembled WGS sequence"/>
</dbReference>
<keyword evidence="5" id="KW-1185">Reference proteome</keyword>
<organism evidence="4 5">
    <name type="scientific">Streptomyces lonegramiae</name>
    <dbReference type="NCBI Taxonomy" id="3075524"/>
    <lineage>
        <taxon>Bacteria</taxon>
        <taxon>Bacillati</taxon>
        <taxon>Actinomycetota</taxon>
        <taxon>Actinomycetes</taxon>
        <taxon>Kitasatosporales</taxon>
        <taxon>Streptomycetaceae</taxon>
        <taxon>Streptomyces</taxon>
    </lineage>
</organism>
<dbReference type="PANTHER" id="PTHR43115:SF4">
    <property type="entry name" value="DEHYDROGENASE_REDUCTASE SDR FAMILY MEMBER 11"/>
    <property type="match status" value="1"/>
</dbReference>
<dbReference type="GO" id="GO:0016491">
    <property type="term" value="F:oxidoreductase activity"/>
    <property type="evidence" value="ECO:0007669"/>
    <property type="project" value="UniProtKB-KW"/>
</dbReference>
<comment type="similarity">
    <text evidence="1 3">Belongs to the short-chain dehydrogenases/reductases (SDR) family.</text>
</comment>
<dbReference type="RefSeq" id="WP_311722001.1">
    <property type="nucleotide sequence ID" value="NZ_JAVRFD010000001.1"/>
</dbReference>
<dbReference type="InterPro" id="IPR020904">
    <property type="entry name" value="Sc_DH/Rdtase_CS"/>
</dbReference>